<keyword evidence="7" id="KW-0812">Transmembrane</keyword>
<dbReference type="SUPFAM" id="SSF143985">
    <property type="entry name" value="L,D-transpeptidase pre-catalytic domain-like"/>
    <property type="match status" value="1"/>
</dbReference>
<dbReference type="Pfam" id="PF03734">
    <property type="entry name" value="YkuD"/>
    <property type="match status" value="1"/>
</dbReference>
<accession>A0AAW4X3M9</accession>
<keyword evidence="4 6" id="KW-0573">Peptidoglycan synthesis</keyword>
<keyword evidence="7" id="KW-1133">Transmembrane helix</keyword>
<proteinExistence type="predicted"/>
<comment type="pathway">
    <text evidence="1 6">Cell wall biogenesis; peptidoglycan biosynthesis.</text>
</comment>
<dbReference type="CDD" id="cd16913">
    <property type="entry name" value="YkuD_like"/>
    <property type="match status" value="1"/>
</dbReference>
<sequence length="464" mass="51698">MDKLTLKKLIIITLGMLMVFLLGMHLHQKTHFNKNVKINNIPVGGLTVQQAYNKVSNTKRKSKIYINKKLVYSGKSTDSGFKLSDKERFSKALHYQYTFFPSRKHENLLVEPADLDKSALNNIDSAIVARIHQLNIGRKAPRDAYAVYQNNKVSVIPAIDGTRYSEQGLCNIANKEFVNGTIHLTPKVITPLSANSKAVQDEKEHLSKLQNRSVVYQVQKTKYNFKASNVISKATYQHGKYHFETDNVKSKIANINNKQATLGKSFKFRTDSGKVISTSNQGTYGWKISSKQAGQTLSKALANNVKSVNAENDIYGKGYSHLGTGYSAVNNHGLGNTYVAVSLAKQHAWFYKNGKCVLSTDIVSGSDDANNRTPKGVWYIMYQQTPSVLRGTNDDGSKYSSPVQYWSPFTLSGCGFHDASWRHNWSKTAYKQTHGGSHGCINMHPENAGDGFHALTKGEPVIIY</sequence>
<dbReference type="GO" id="GO:0008360">
    <property type="term" value="P:regulation of cell shape"/>
    <property type="evidence" value="ECO:0007669"/>
    <property type="project" value="UniProtKB-UniRule"/>
</dbReference>
<dbReference type="GO" id="GO:0016740">
    <property type="term" value="F:transferase activity"/>
    <property type="evidence" value="ECO:0007669"/>
    <property type="project" value="UniProtKB-KW"/>
</dbReference>
<evidence type="ECO:0000256" key="2">
    <source>
        <dbReference type="ARBA" id="ARBA00022679"/>
    </source>
</evidence>
<gene>
    <name evidence="9" type="ORF">LMB76_01810</name>
</gene>
<keyword evidence="5 6" id="KW-0961">Cell wall biogenesis/degradation</keyword>
<dbReference type="PANTHER" id="PTHR30582:SF33">
    <property type="entry name" value="EXPORTED PROTEIN"/>
    <property type="match status" value="1"/>
</dbReference>
<feature type="active site" description="Nucleophile" evidence="6">
    <location>
        <position position="440"/>
    </location>
</feature>
<dbReference type="AlphaFoldDB" id="A0AAW4X3M9"/>
<dbReference type="Proteomes" id="UP001198026">
    <property type="component" value="Unassembled WGS sequence"/>
</dbReference>
<reference evidence="9" key="1">
    <citation type="submission" date="2021-10" db="EMBL/GenBank/DDBJ databases">
        <title>Evolutionary history and lifestyle of the vertebrate symbiont Limosilactobacillus reuteri.</title>
        <authorList>
            <person name="Zheng J."/>
            <person name="Li F."/>
            <person name="Gaenzle M."/>
            <person name="Walter J."/>
        </authorList>
    </citation>
    <scope>NUCLEOTIDE SEQUENCE</scope>
    <source>
        <strain evidence="9">GQ_1_3_1</strain>
    </source>
</reference>
<dbReference type="Gene3D" id="3.10.20.800">
    <property type="match status" value="1"/>
</dbReference>
<evidence type="ECO:0000256" key="7">
    <source>
        <dbReference type="SAM" id="Phobius"/>
    </source>
</evidence>
<dbReference type="EMBL" id="JAJGWB010000079">
    <property type="protein sequence ID" value="MCC4476974.1"/>
    <property type="molecule type" value="Genomic_DNA"/>
</dbReference>
<dbReference type="Gene3D" id="2.40.440.10">
    <property type="entry name" value="L,D-transpeptidase catalytic domain-like"/>
    <property type="match status" value="1"/>
</dbReference>
<dbReference type="PROSITE" id="PS52029">
    <property type="entry name" value="LD_TPASE"/>
    <property type="match status" value="1"/>
</dbReference>
<name>A0AAW4X3M9_LIMRT</name>
<feature type="active site" description="Proton donor/acceptor" evidence="6">
    <location>
        <position position="423"/>
    </location>
</feature>
<dbReference type="GO" id="GO:0018104">
    <property type="term" value="P:peptidoglycan-protein cross-linking"/>
    <property type="evidence" value="ECO:0007669"/>
    <property type="project" value="TreeGrafter"/>
</dbReference>
<dbReference type="GO" id="GO:0071555">
    <property type="term" value="P:cell wall organization"/>
    <property type="evidence" value="ECO:0007669"/>
    <property type="project" value="UniProtKB-UniRule"/>
</dbReference>
<dbReference type="RefSeq" id="WP_085719900.1">
    <property type="nucleotide sequence ID" value="NZ_JAJGWA010000075.1"/>
</dbReference>
<dbReference type="InterPro" id="IPR005490">
    <property type="entry name" value="LD_TPept_cat_dom"/>
</dbReference>
<feature type="domain" description="L,D-TPase catalytic" evidence="8">
    <location>
        <begin position="337"/>
        <end position="464"/>
    </location>
</feature>
<dbReference type="InterPro" id="IPR038063">
    <property type="entry name" value="Transpep_catalytic_dom"/>
</dbReference>
<dbReference type="PANTHER" id="PTHR30582">
    <property type="entry name" value="L,D-TRANSPEPTIDASE"/>
    <property type="match status" value="1"/>
</dbReference>
<dbReference type="SUPFAM" id="SSF141523">
    <property type="entry name" value="L,D-transpeptidase catalytic domain-like"/>
    <property type="match status" value="1"/>
</dbReference>
<comment type="caution">
    <text evidence="9">The sequence shown here is derived from an EMBL/GenBank/DDBJ whole genome shotgun (WGS) entry which is preliminary data.</text>
</comment>
<feature type="transmembrane region" description="Helical" evidence="7">
    <location>
        <begin position="9"/>
        <end position="27"/>
    </location>
</feature>
<evidence type="ECO:0000259" key="8">
    <source>
        <dbReference type="PROSITE" id="PS52029"/>
    </source>
</evidence>
<dbReference type="InterPro" id="IPR050979">
    <property type="entry name" value="LD-transpeptidase"/>
</dbReference>
<keyword evidence="2" id="KW-0808">Transferase</keyword>
<evidence type="ECO:0000256" key="3">
    <source>
        <dbReference type="ARBA" id="ARBA00022960"/>
    </source>
</evidence>
<dbReference type="GO" id="GO:0071972">
    <property type="term" value="F:peptidoglycan L,D-transpeptidase activity"/>
    <property type="evidence" value="ECO:0007669"/>
    <property type="project" value="TreeGrafter"/>
</dbReference>
<evidence type="ECO:0000256" key="5">
    <source>
        <dbReference type="ARBA" id="ARBA00023316"/>
    </source>
</evidence>
<dbReference type="GO" id="GO:0005576">
    <property type="term" value="C:extracellular region"/>
    <property type="evidence" value="ECO:0007669"/>
    <property type="project" value="TreeGrafter"/>
</dbReference>
<keyword evidence="3 6" id="KW-0133">Cell shape</keyword>
<protein>
    <submittedName>
        <fullName evidence="9">L,D-transpeptidase</fullName>
    </submittedName>
</protein>
<organism evidence="9 10">
    <name type="scientific">Limosilactobacillus reuteri</name>
    <name type="common">Lactobacillus reuteri</name>
    <dbReference type="NCBI Taxonomy" id="1598"/>
    <lineage>
        <taxon>Bacteria</taxon>
        <taxon>Bacillati</taxon>
        <taxon>Bacillota</taxon>
        <taxon>Bacilli</taxon>
        <taxon>Lactobacillales</taxon>
        <taxon>Lactobacillaceae</taxon>
        <taxon>Limosilactobacillus</taxon>
    </lineage>
</organism>
<dbReference type="InterPro" id="IPR038054">
    <property type="entry name" value="LD_TPept-like_central_sf"/>
</dbReference>
<evidence type="ECO:0000256" key="4">
    <source>
        <dbReference type="ARBA" id="ARBA00022984"/>
    </source>
</evidence>
<keyword evidence="7" id="KW-0472">Membrane</keyword>
<evidence type="ECO:0000313" key="9">
    <source>
        <dbReference type="EMBL" id="MCC4476974.1"/>
    </source>
</evidence>
<evidence type="ECO:0000313" key="10">
    <source>
        <dbReference type="Proteomes" id="UP001198026"/>
    </source>
</evidence>
<evidence type="ECO:0000256" key="1">
    <source>
        <dbReference type="ARBA" id="ARBA00004752"/>
    </source>
</evidence>
<evidence type="ECO:0000256" key="6">
    <source>
        <dbReference type="PROSITE-ProRule" id="PRU01373"/>
    </source>
</evidence>